<feature type="non-terminal residue" evidence="1">
    <location>
        <position position="1"/>
    </location>
</feature>
<dbReference type="AlphaFoldDB" id="A0A2P5DQU5"/>
<organism evidence="1 2">
    <name type="scientific">Trema orientale</name>
    <name type="common">Charcoal tree</name>
    <name type="synonym">Celtis orientalis</name>
    <dbReference type="NCBI Taxonomy" id="63057"/>
    <lineage>
        <taxon>Eukaryota</taxon>
        <taxon>Viridiplantae</taxon>
        <taxon>Streptophyta</taxon>
        <taxon>Embryophyta</taxon>
        <taxon>Tracheophyta</taxon>
        <taxon>Spermatophyta</taxon>
        <taxon>Magnoliopsida</taxon>
        <taxon>eudicotyledons</taxon>
        <taxon>Gunneridae</taxon>
        <taxon>Pentapetalae</taxon>
        <taxon>rosids</taxon>
        <taxon>fabids</taxon>
        <taxon>Rosales</taxon>
        <taxon>Cannabaceae</taxon>
        <taxon>Trema</taxon>
    </lineage>
</organism>
<dbReference type="EMBL" id="JXTC01000255">
    <property type="protein sequence ID" value="PON75657.1"/>
    <property type="molecule type" value="Genomic_DNA"/>
</dbReference>
<comment type="caution">
    <text evidence="1">The sequence shown here is derived from an EMBL/GenBank/DDBJ whole genome shotgun (WGS) entry which is preliminary data.</text>
</comment>
<evidence type="ECO:0000313" key="1">
    <source>
        <dbReference type="EMBL" id="PON75657.1"/>
    </source>
</evidence>
<gene>
    <name evidence="1" type="ORF">TorRG33x02_245060</name>
</gene>
<sequence length="54" mass="5962">RLDQLLLGIQHSPSFGLMLGQPVLFYASNSFILLPLCSRWTSVTSYLVLLPPSA</sequence>
<evidence type="ECO:0000313" key="2">
    <source>
        <dbReference type="Proteomes" id="UP000237000"/>
    </source>
</evidence>
<keyword evidence="2" id="KW-1185">Reference proteome</keyword>
<reference evidence="2" key="1">
    <citation type="submission" date="2016-06" db="EMBL/GenBank/DDBJ databases">
        <title>Parallel loss of symbiosis genes in relatives of nitrogen-fixing non-legume Parasponia.</title>
        <authorList>
            <person name="Van Velzen R."/>
            <person name="Holmer R."/>
            <person name="Bu F."/>
            <person name="Rutten L."/>
            <person name="Van Zeijl A."/>
            <person name="Liu W."/>
            <person name="Santuari L."/>
            <person name="Cao Q."/>
            <person name="Sharma T."/>
            <person name="Shen D."/>
            <person name="Roswanjaya Y."/>
            <person name="Wardhani T."/>
            <person name="Kalhor M.S."/>
            <person name="Jansen J."/>
            <person name="Van den Hoogen J."/>
            <person name="Gungor B."/>
            <person name="Hartog M."/>
            <person name="Hontelez J."/>
            <person name="Verver J."/>
            <person name="Yang W.-C."/>
            <person name="Schijlen E."/>
            <person name="Repin R."/>
            <person name="Schilthuizen M."/>
            <person name="Schranz E."/>
            <person name="Heidstra R."/>
            <person name="Miyata K."/>
            <person name="Fedorova E."/>
            <person name="Kohlen W."/>
            <person name="Bisseling T."/>
            <person name="Smit S."/>
            <person name="Geurts R."/>
        </authorList>
    </citation>
    <scope>NUCLEOTIDE SEQUENCE [LARGE SCALE GENOMIC DNA]</scope>
    <source>
        <strain evidence="2">cv. RG33-2</strain>
    </source>
</reference>
<accession>A0A2P5DQU5</accession>
<proteinExistence type="predicted"/>
<dbReference type="Proteomes" id="UP000237000">
    <property type="component" value="Unassembled WGS sequence"/>
</dbReference>
<protein>
    <submittedName>
        <fullName evidence="1">Uncharacterized protein</fullName>
    </submittedName>
</protein>
<dbReference type="InParanoid" id="A0A2P5DQU5"/>
<name>A0A2P5DQU5_TREOI</name>